<dbReference type="InterPro" id="IPR027291">
    <property type="entry name" value="Glyco_hydro_38_N_sf"/>
</dbReference>
<dbReference type="InterPro" id="IPR000602">
    <property type="entry name" value="Glyco_hydro_38_N"/>
</dbReference>
<feature type="domain" description="Glycoside hydrolase family 38 central" evidence="5">
    <location>
        <begin position="263"/>
        <end position="342"/>
    </location>
</feature>
<organism evidence="6 7">
    <name type="scientific">Paenibacillus psychroresistens</name>
    <dbReference type="NCBI Taxonomy" id="1778678"/>
    <lineage>
        <taxon>Bacteria</taxon>
        <taxon>Bacillati</taxon>
        <taxon>Bacillota</taxon>
        <taxon>Bacilli</taxon>
        <taxon>Bacillales</taxon>
        <taxon>Paenibacillaceae</taxon>
        <taxon>Paenibacillus</taxon>
    </lineage>
</organism>
<dbReference type="Pfam" id="PF09261">
    <property type="entry name" value="Alpha-mann_mid"/>
    <property type="match status" value="1"/>
</dbReference>
<keyword evidence="3" id="KW-0378">Hydrolase</keyword>
<reference evidence="7" key="1">
    <citation type="submission" date="2018-11" db="EMBL/GenBank/DDBJ databases">
        <title>Complete genome sequence of Paenibacillus sp. ML311-T8.</title>
        <authorList>
            <person name="Nam Y.-D."/>
            <person name="Kang J."/>
            <person name="Chung W.-H."/>
            <person name="Park Y.S."/>
        </authorList>
    </citation>
    <scope>NUCLEOTIDE SEQUENCE [LARGE SCALE GENOMIC DNA]</scope>
    <source>
        <strain evidence="7">ML311-T8</strain>
    </source>
</reference>
<dbReference type="Gene3D" id="1.20.1270.50">
    <property type="entry name" value="Glycoside hydrolase family 38, central domain"/>
    <property type="match status" value="1"/>
</dbReference>
<dbReference type="RefSeq" id="WP_155699335.1">
    <property type="nucleotide sequence ID" value="NZ_CP034235.1"/>
</dbReference>
<dbReference type="GO" id="GO:0046872">
    <property type="term" value="F:metal ion binding"/>
    <property type="evidence" value="ECO:0007669"/>
    <property type="project" value="UniProtKB-KW"/>
</dbReference>
<dbReference type="AlphaFoldDB" id="A0A6B8RF31"/>
<dbReference type="InterPro" id="IPR015341">
    <property type="entry name" value="Glyco_hydro_38_cen"/>
</dbReference>
<dbReference type="Pfam" id="PF07748">
    <property type="entry name" value="Glyco_hydro_38C"/>
    <property type="match status" value="1"/>
</dbReference>
<dbReference type="KEGG" id="ppsc:EHS13_05140"/>
<proteinExistence type="inferred from homology"/>
<dbReference type="SUPFAM" id="SSF74650">
    <property type="entry name" value="Galactose mutarotase-like"/>
    <property type="match status" value="1"/>
</dbReference>
<dbReference type="GO" id="GO:0006013">
    <property type="term" value="P:mannose metabolic process"/>
    <property type="evidence" value="ECO:0007669"/>
    <property type="project" value="InterPro"/>
</dbReference>
<dbReference type="Gene3D" id="2.70.98.30">
    <property type="entry name" value="Golgi alpha-mannosidase II, domain 4"/>
    <property type="match status" value="1"/>
</dbReference>
<dbReference type="PANTHER" id="PTHR46017">
    <property type="entry name" value="ALPHA-MANNOSIDASE 2C1"/>
    <property type="match status" value="1"/>
</dbReference>
<dbReference type="InterPro" id="IPR011330">
    <property type="entry name" value="Glyco_hydro/deAcase_b/a-brl"/>
</dbReference>
<sequence>MKRIHLICNAHLDPMWLWEWEEGAAEAISTFRVAADFCEEYEGFVFNHNEVILYKWVEEYEPALFVRIQKLVAQGKWNIMGGWYLQPDCNMPSGESFVRQMLFGRHYFQEKFGVIPTTAINFDPFGHTRGLVQLMTKAGYDSYVFCRPPQSDCPLPADEFIWCGYDGSEMVGHRAFDYYASERGKAHEKVKKFIENYPSREEGMVLWGIGNHGGGPSREDLANLTKMMEAAQEAEIVHSTPEAYFRGMAKTNSPLPRYEKDLNAWAPGCYTSQIRIKQKHRLLENELYMTEKMLSSAAIQGKLSYPRDQLHDATCDLLTAEFHDILPGSSIQPVEESSLRLMDHGLELLSRLKARAFFALADGQPKAKEGQIPIMVYNPHPHIIKGTIECEFNLADMNWDMDKYTWPLVYCGDQRIPSQVEKELGNLTLDWRKRVIFHADLQPGQMNRFDCKLEMLTGRKKNELHANNRKIHFETTELEAVINCETGLLDTYKIHGKEMLEPHAFQPIVMVDNNDPWGSRVQEFREINGKFRLMSREEGMQFSGLSENLLESVRIVEDGEVRAVVEALFSYGNSFIVLMYKLPKHGTEMEVQVRVQWNEKSKMLKLSIPTLYKDASFIGQVACGVAKLPDTGKEAVAQKWVAVISESNNQAVTCINDGTYGCDYKDGEIRLSLLRSSAYSALELGIERPLIVQDRFLTRIDQGERIYHFWLNGGPLAERMEQIDREALFHNERPFALSFFPSGEGELPLPLMQLSDSAVQLMSFKQAERSDDYIIRLFESTGLVREFKLSIPVLGIVQKLAIGEFEVKTLRLNLKTKTLMETTLMEMETH</sequence>
<dbReference type="CDD" id="cd10789">
    <property type="entry name" value="GH38N_AMII_ER_cytosolic"/>
    <property type="match status" value="1"/>
</dbReference>
<evidence type="ECO:0000259" key="5">
    <source>
        <dbReference type="SMART" id="SM00872"/>
    </source>
</evidence>
<dbReference type="SUPFAM" id="SSF88713">
    <property type="entry name" value="Glycoside hydrolase/deacetylase"/>
    <property type="match status" value="1"/>
</dbReference>
<evidence type="ECO:0000256" key="1">
    <source>
        <dbReference type="ARBA" id="ARBA00009792"/>
    </source>
</evidence>
<dbReference type="InterPro" id="IPR028995">
    <property type="entry name" value="Glyco_hydro_57/38_cen_sf"/>
</dbReference>
<dbReference type="GO" id="GO:0009313">
    <property type="term" value="P:oligosaccharide catabolic process"/>
    <property type="evidence" value="ECO:0007669"/>
    <property type="project" value="TreeGrafter"/>
</dbReference>
<dbReference type="GO" id="GO:0004559">
    <property type="term" value="F:alpha-mannosidase activity"/>
    <property type="evidence" value="ECO:0007669"/>
    <property type="project" value="InterPro"/>
</dbReference>
<dbReference type="OrthoDB" id="9772207at2"/>
<comment type="similarity">
    <text evidence="1">Belongs to the glycosyl hydrolase 38 family.</text>
</comment>
<dbReference type="InterPro" id="IPR011013">
    <property type="entry name" value="Gal_mutarotase_sf_dom"/>
</dbReference>
<dbReference type="SUPFAM" id="SSF88688">
    <property type="entry name" value="Families 57/38 glycoside transferase middle domain"/>
    <property type="match status" value="1"/>
</dbReference>
<evidence type="ECO:0000256" key="3">
    <source>
        <dbReference type="ARBA" id="ARBA00022801"/>
    </source>
</evidence>
<dbReference type="GO" id="GO:0030246">
    <property type="term" value="F:carbohydrate binding"/>
    <property type="evidence" value="ECO:0007669"/>
    <property type="project" value="InterPro"/>
</dbReference>
<keyword evidence="2" id="KW-0479">Metal-binding</keyword>
<accession>A0A6B8RF31</accession>
<dbReference type="Gene3D" id="3.20.110.10">
    <property type="entry name" value="Glycoside hydrolase 38, N terminal domain"/>
    <property type="match status" value="1"/>
</dbReference>
<protein>
    <submittedName>
        <fullName evidence="6">Alpha-mannosidase</fullName>
    </submittedName>
</protein>
<keyword evidence="4" id="KW-0326">Glycosidase</keyword>
<dbReference type="PANTHER" id="PTHR46017:SF1">
    <property type="entry name" value="ALPHA-MANNOSIDASE 2C1"/>
    <property type="match status" value="1"/>
</dbReference>
<name>A0A6B8RF31_9BACL</name>
<evidence type="ECO:0000256" key="2">
    <source>
        <dbReference type="ARBA" id="ARBA00022723"/>
    </source>
</evidence>
<dbReference type="Proteomes" id="UP000426246">
    <property type="component" value="Chromosome"/>
</dbReference>
<dbReference type="Pfam" id="PF01074">
    <property type="entry name" value="Glyco_hydro_38N"/>
    <property type="match status" value="1"/>
</dbReference>
<dbReference type="SMART" id="SM00872">
    <property type="entry name" value="Alpha-mann_mid"/>
    <property type="match status" value="1"/>
</dbReference>
<evidence type="ECO:0000313" key="7">
    <source>
        <dbReference type="Proteomes" id="UP000426246"/>
    </source>
</evidence>
<gene>
    <name evidence="6" type="ORF">EHS13_05140</name>
</gene>
<keyword evidence="7" id="KW-1185">Reference proteome</keyword>
<evidence type="ECO:0000256" key="4">
    <source>
        <dbReference type="ARBA" id="ARBA00023295"/>
    </source>
</evidence>
<dbReference type="InterPro" id="IPR037094">
    <property type="entry name" value="Glyco_hydro_38_cen_sf"/>
</dbReference>
<dbReference type="EMBL" id="CP034235">
    <property type="protein sequence ID" value="QGQ94334.1"/>
    <property type="molecule type" value="Genomic_DNA"/>
</dbReference>
<dbReference type="InterPro" id="IPR011682">
    <property type="entry name" value="Glyco_hydro_38_C"/>
</dbReference>
<evidence type="ECO:0000313" key="6">
    <source>
        <dbReference type="EMBL" id="QGQ94334.1"/>
    </source>
</evidence>